<evidence type="ECO:0000256" key="1">
    <source>
        <dbReference type="SAM" id="Phobius"/>
    </source>
</evidence>
<dbReference type="PANTHER" id="PTHR23028">
    <property type="entry name" value="ACETYLTRANSFERASE"/>
    <property type="match status" value="1"/>
</dbReference>
<evidence type="ECO:0000313" key="3">
    <source>
        <dbReference type="EMBL" id="TDP60998.1"/>
    </source>
</evidence>
<dbReference type="EMBL" id="SNXR01000011">
    <property type="protein sequence ID" value="TDP60998.1"/>
    <property type="molecule type" value="Genomic_DNA"/>
</dbReference>
<dbReference type="InterPro" id="IPR050879">
    <property type="entry name" value="Acyltransferase_3"/>
</dbReference>
<accession>A0A4R6QE68</accession>
<dbReference type="OrthoDB" id="290051at2"/>
<protein>
    <submittedName>
        <fullName evidence="3">Peptidoglycan/LPS O-acetylase OafA/YrhL</fullName>
    </submittedName>
</protein>
<dbReference type="GO" id="GO:0016020">
    <property type="term" value="C:membrane"/>
    <property type="evidence" value="ECO:0007669"/>
    <property type="project" value="TreeGrafter"/>
</dbReference>
<feature type="transmembrane region" description="Helical" evidence="1">
    <location>
        <begin position="159"/>
        <end position="180"/>
    </location>
</feature>
<sequence length="356" mass="42102">MENKPSLPALTGVRAIAAYMVFIHHFNPFSKEVFGERFHSFINQFHIGVTIFFVLSGFLICYNYYEKKINFKEYFIKRFARIYPVFFLLTTLTFFYHYFYFSKGINIDFRDYLFNITFLKGFFNDLKFTGIAQSWSLTVEEVFYLLAPIMFLLIKKSKIWLFILPIGFLVISWLASSFLFDKAPLGFMNDFFFVLNYTFFGRATEFFCGIGLAIFFLKNKKQLKFKYFTHLGLFFIIVSLYLLTIFDINKKNYEGQIAITVNNLILPLLGITTLFLGLIREKTIFSRFLSNSVMVKLGKSSYVFYLIHMGVFVALLNKVTTNLFFHFIVLNCIAFLFYKFFEHPVHLFIKNKYAKN</sequence>
<feature type="domain" description="Acyltransferase 3" evidence="2">
    <location>
        <begin position="9"/>
        <end position="330"/>
    </location>
</feature>
<evidence type="ECO:0000259" key="2">
    <source>
        <dbReference type="Pfam" id="PF01757"/>
    </source>
</evidence>
<dbReference type="AlphaFoldDB" id="A0A4R6QE68"/>
<name>A0A4R6QE68_9FLAO</name>
<feature type="transmembrane region" description="Helical" evidence="1">
    <location>
        <begin position="85"/>
        <end position="101"/>
    </location>
</feature>
<feature type="transmembrane region" description="Helical" evidence="1">
    <location>
        <begin position="192"/>
        <end position="215"/>
    </location>
</feature>
<evidence type="ECO:0000313" key="4">
    <source>
        <dbReference type="Proteomes" id="UP000295260"/>
    </source>
</evidence>
<keyword evidence="4" id="KW-1185">Reference proteome</keyword>
<dbReference type="GO" id="GO:0000271">
    <property type="term" value="P:polysaccharide biosynthetic process"/>
    <property type="evidence" value="ECO:0007669"/>
    <property type="project" value="TreeGrafter"/>
</dbReference>
<dbReference type="Proteomes" id="UP000295260">
    <property type="component" value="Unassembled WGS sequence"/>
</dbReference>
<feature type="transmembrane region" description="Helical" evidence="1">
    <location>
        <begin position="45"/>
        <end position="65"/>
    </location>
</feature>
<feature type="transmembrane region" description="Helical" evidence="1">
    <location>
        <begin position="300"/>
        <end position="317"/>
    </location>
</feature>
<feature type="transmembrane region" description="Helical" evidence="1">
    <location>
        <begin position="227"/>
        <end position="245"/>
    </location>
</feature>
<proteinExistence type="predicted"/>
<feature type="transmembrane region" description="Helical" evidence="1">
    <location>
        <begin position="7"/>
        <end position="25"/>
    </location>
</feature>
<comment type="caution">
    <text evidence="3">The sequence shown here is derived from an EMBL/GenBank/DDBJ whole genome shotgun (WGS) entry which is preliminary data.</text>
</comment>
<feature type="transmembrane region" description="Helical" evidence="1">
    <location>
        <begin position="135"/>
        <end position="154"/>
    </location>
</feature>
<feature type="transmembrane region" description="Helical" evidence="1">
    <location>
        <begin position="257"/>
        <end position="279"/>
    </location>
</feature>
<keyword evidence="1" id="KW-0472">Membrane</keyword>
<organism evidence="3 4">
    <name type="scientific">Flavobacterium dankookense</name>
    <dbReference type="NCBI Taxonomy" id="706186"/>
    <lineage>
        <taxon>Bacteria</taxon>
        <taxon>Pseudomonadati</taxon>
        <taxon>Bacteroidota</taxon>
        <taxon>Flavobacteriia</taxon>
        <taxon>Flavobacteriales</taxon>
        <taxon>Flavobacteriaceae</taxon>
        <taxon>Flavobacterium</taxon>
    </lineage>
</organism>
<dbReference type="GO" id="GO:0016747">
    <property type="term" value="F:acyltransferase activity, transferring groups other than amino-acyl groups"/>
    <property type="evidence" value="ECO:0007669"/>
    <property type="project" value="InterPro"/>
</dbReference>
<reference evidence="3 4" key="1">
    <citation type="submission" date="2019-03" db="EMBL/GenBank/DDBJ databases">
        <title>Genomic Encyclopedia of Archaeal and Bacterial Type Strains, Phase II (KMG-II): from individual species to whole genera.</title>
        <authorList>
            <person name="Goeker M."/>
        </authorList>
    </citation>
    <scope>NUCLEOTIDE SEQUENCE [LARGE SCALE GENOMIC DNA]</scope>
    <source>
        <strain evidence="3 4">DSM 25687</strain>
    </source>
</reference>
<dbReference type="Pfam" id="PF01757">
    <property type="entry name" value="Acyl_transf_3"/>
    <property type="match status" value="1"/>
</dbReference>
<dbReference type="PANTHER" id="PTHR23028:SF53">
    <property type="entry name" value="ACYL_TRANSF_3 DOMAIN-CONTAINING PROTEIN"/>
    <property type="match status" value="1"/>
</dbReference>
<keyword evidence="1" id="KW-0812">Transmembrane</keyword>
<keyword evidence="1" id="KW-1133">Transmembrane helix</keyword>
<feature type="transmembrane region" description="Helical" evidence="1">
    <location>
        <begin position="323"/>
        <end position="341"/>
    </location>
</feature>
<dbReference type="InterPro" id="IPR002656">
    <property type="entry name" value="Acyl_transf_3_dom"/>
</dbReference>
<gene>
    <name evidence="3" type="ORF">BC748_0605</name>
</gene>